<dbReference type="PANTHER" id="PTHR46957:SF3">
    <property type="entry name" value="CYTOKINE RECEPTOR"/>
    <property type="match status" value="1"/>
</dbReference>
<organism evidence="2">
    <name type="scientific">Schistocephalus solidus</name>
    <name type="common">Tapeworm</name>
    <dbReference type="NCBI Taxonomy" id="70667"/>
    <lineage>
        <taxon>Eukaryota</taxon>
        <taxon>Metazoa</taxon>
        <taxon>Spiralia</taxon>
        <taxon>Lophotrochozoa</taxon>
        <taxon>Platyhelminthes</taxon>
        <taxon>Cestoda</taxon>
        <taxon>Eucestoda</taxon>
        <taxon>Diphyllobothriidea</taxon>
        <taxon>Diphyllobothriidae</taxon>
        <taxon>Schistocephalus</taxon>
    </lineage>
</organism>
<dbReference type="CDD" id="cd00063">
    <property type="entry name" value="FN3"/>
    <property type="match status" value="2"/>
</dbReference>
<dbReference type="AlphaFoldDB" id="A0A0X3NRS5"/>
<proteinExistence type="predicted"/>
<name>A0A0X3NRS5_SCHSO</name>
<feature type="domain" description="Fibronectin type-III" evidence="1">
    <location>
        <begin position="229"/>
        <end position="317"/>
    </location>
</feature>
<dbReference type="PANTHER" id="PTHR46957">
    <property type="entry name" value="CYTOKINE RECEPTOR"/>
    <property type="match status" value="1"/>
</dbReference>
<dbReference type="Pfam" id="PF00041">
    <property type="entry name" value="fn3"/>
    <property type="match status" value="2"/>
</dbReference>
<dbReference type="SMART" id="SM00060">
    <property type="entry name" value="FN3"/>
    <property type="match status" value="2"/>
</dbReference>
<dbReference type="InterPro" id="IPR013783">
    <property type="entry name" value="Ig-like_fold"/>
</dbReference>
<dbReference type="GO" id="GO:0016020">
    <property type="term" value="C:membrane"/>
    <property type="evidence" value="ECO:0007669"/>
    <property type="project" value="UniProtKB-SubCell"/>
</dbReference>
<feature type="non-terminal residue" evidence="2">
    <location>
        <position position="1"/>
    </location>
</feature>
<evidence type="ECO:0000259" key="1">
    <source>
        <dbReference type="PROSITE" id="PS50853"/>
    </source>
</evidence>
<accession>A0A0X3NRS5</accession>
<dbReference type="PROSITE" id="PS50853">
    <property type="entry name" value="FN3"/>
    <property type="match status" value="2"/>
</dbReference>
<sequence>DHTKSYEFTVFLIKGNIKTPIAYTRGQVLSIGSNPKCRNRCDANYKYILRGFSDELGKVVLQWSDQTYIFTETERFLLETTPPHVPQIITDKSVIVFDKLQPETSYKFKVNVRDVNGILKTPPAEYFIKTLPQEDNNPTDLTAIVVSPYRIDLEWKAAPNANCKIMTYSVQCTSHPGIPFTTTNTRFIFQQLLPQTLYAFSVHSQKADGTYYPGAPKVEKITWSPYTYSPRDVSAIPLGPTSIRLSWTAAVESYRTPTLYKVVTNSDKKNAPTTDLTTIDIQNLSPSMDDIFEVHATQVDDSLIMPGAEQMTRTPEIAANNPIH</sequence>
<dbReference type="EMBL" id="GEEE01020711">
    <property type="protein sequence ID" value="JAP42514.1"/>
    <property type="molecule type" value="Transcribed_RNA"/>
</dbReference>
<dbReference type="InterPro" id="IPR050713">
    <property type="entry name" value="RTP_Phos/Ushers"/>
</dbReference>
<dbReference type="InterPro" id="IPR003961">
    <property type="entry name" value="FN3_dom"/>
</dbReference>
<protein>
    <submittedName>
        <fullName evidence="2">Usherin</fullName>
    </submittedName>
</protein>
<evidence type="ECO:0000313" key="2">
    <source>
        <dbReference type="EMBL" id="JAP42514.1"/>
    </source>
</evidence>
<dbReference type="SUPFAM" id="SSF49265">
    <property type="entry name" value="Fibronectin type III"/>
    <property type="match status" value="1"/>
</dbReference>
<dbReference type="InterPro" id="IPR036116">
    <property type="entry name" value="FN3_sf"/>
</dbReference>
<reference evidence="2" key="1">
    <citation type="submission" date="2016-01" db="EMBL/GenBank/DDBJ databases">
        <title>Reference transcriptome for the parasite Schistocephalus solidus: insights into the molecular evolution of parasitism.</title>
        <authorList>
            <person name="Hebert F.O."/>
            <person name="Grambauer S."/>
            <person name="Barber I."/>
            <person name="Landry C.R."/>
            <person name="Aubin-Horth N."/>
        </authorList>
    </citation>
    <scope>NUCLEOTIDE SEQUENCE</scope>
</reference>
<dbReference type="Gene3D" id="2.60.40.10">
    <property type="entry name" value="Immunoglobulins"/>
    <property type="match status" value="1"/>
</dbReference>
<feature type="domain" description="Fibronectin type-III" evidence="1">
    <location>
        <begin position="137"/>
        <end position="225"/>
    </location>
</feature>
<gene>
    <name evidence="2" type="primary">USH2A</name>
    <name evidence="2" type="ORF">TR144073</name>
</gene>